<evidence type="ECO:0000313" key="5">
    <source>
        <dbReference type="Proteomes" id="UP000437068"/>
    </source>
</evidence>
<dbReference type="EMBL" id="QXGB01002521">
    <property type="protein sequence ID" value="KAE9177179.1"/>
    <property type="molecule type" value="Genomic_DNA"/>
</dbReference>
<feature type="compositionally biased region" description="Low complexity" evidence="1">
    <location>
        <begin position="62"/>
        <end position="83"/>
    </location>
</feature>
<gene>
    <name evidence="3" type="ORF">PF001_g26816</name>
    <name evidence="2" type="ORF">PF005_g24609</name>
</gene>
<evidence type="ECO:0000256" key="1">
    <source>
        <dbReference type="SAM" id="MobiDB-lite"/>
    </source>
</evidence>
<sequence>MVMRVDACGGWFAGLSEITLWGSVDTQERTSHTVRRVCNPLSAMSDPEGSLSASTVPPPARAPSSADSPATSSSKATSTVASAASASILGAQTPLSGSSGSPPAPS</sequence>
<dbReference type="Proteomes" id="UP000437068">
    <property type="component" value="Unassembled WGS sequence"/>
</dbReference>
<evidence type="ECO:0000313" key="4">
    <source>
        <dbReference type="Proteomes" id="UP000433483"/>
    </source>
</evidence>
<comment type="caution">
    <text evidence="2">The sequence shown here is derived from an EMBL/GenBank/DDBJ whole genome shotgun (WGS) entry which is preliminary data.</text>
</comment>
<dbReference type="EMBL" id="QXGE01003464">
    <property type="protein sequence ID" value="KAE9274952.1"/>
    <property type="molecule type" value="Genomic_DNA"/>
</dbReference>
<dbReference type="Proteomes" id="UP000433483">
    <property type="component" value="Unassembled WGS sequence"/>
</dbReference>
<proteinExistence type="predicted"/>
<evidence type="ECO:0000313" key="2">
    <source>
        <dbReference type="EMBL" id="KAE9177179.1"/>
    </source>
</evidence>
<protein>
    <submittedName>
        <fullName evidence="2">Uncharacterized protein</fullName>
    </submittedName>
</protein>
<organism evidence="2 4">
    <name type="scientific">Phytophthora fragariae</name>
    <dbReference type="NCBI Taxonomy" id="53985"/>
    <lineage>
        <taxon>Eukaryota</taxon>
        <taxon>Sar</taxon>
        <taxon>Stramenopiles</taxon>
        <taxon>Oomycota</taxon>
        <taxon>Peronosporomycetes</taxon>
        <taxon>Peronosporales</taxon>
        <taxon>Peronosporaceae</taxon>
        <taxon>Phytophthora</taxon>
    </lineage>
</organism>
<dbReference type="AlphaFoldDB" id="A0A6A3W1D1"/>
<name>A0A6A3W1D1_9STRA</name>
<keyword evidence="4" id="KW-1185">Reference proteome</keyword>
<accession>A0A6A3W1D1</accession>
<feature type="region of interest" description="Disordered" evidence="1">
    <location>
        <begin position="39"/>
        <end position="83"/>
    </location>
</feature>
<evidence type="ECO:0000313" key="3">
    <source>
        <dbReference type="EMBL" id="KAE9274952.1"/>
    </source>
</evidence>
<reference evidence="4 5" key="1">
    <citation type="submission" date="2018-08" db="EMBL/GenBank/DDBJ databases">
        <title>Genomic investigation of the strawberry pathogen Phytophthora fragariae indicates pathogenicity is determined by transcriptional variation in three key races.</title>
        <authorList>
            <person name="Adams T.M."/>
            <person name="Armitage A.D."/>
            <person name="Sobczyk M.K."/>
            <person name="Bates H.J."/>
            <person name="Dunwell J.M."/>
            <person name="Nellist C.F."/>
            <person name="Harrison R.J."/>
        </authorList>
    </citation>
    <scope>NUCLEOTIDE SEQUENCE [LARGE SCALE GENOMIC DNA]</scope>
    <source>
        <strain evidence="3 5">A4</strain>
        <strain evidence="2 4">NOV-27</strain>
    </source>
</reference>